<sequence>MTKHTSTQAPNSAVFYQQSQYRKNAYDYTKSNRYRLKRYANNEQIKQALLDQRTQPRRAAIEPGSNAHAEAYHFDYEFNFTNSNTPYTNEAHHLIPKGTSKNYLACAGVVKIQIKSVIYCT</sequence>
<evidence type="ECO:0000313" key="1">
    <source>
        <dbReference type="EMBL" id="CAA0101171.1"/>
    </source>
</evidence>
<evidence type="ECO:0000313" key="2">
    <source>
        <dbReference type="Proteomes" id="UP000434580"/>
    </source>
</evidence>
<accession>A0A5S9P9L7</accession>
<dbReference type="EMBL" id="CACSII010000009">
    <property type="protein sequence ID" value="CAA0101171.1"/>
    <property type="molecule type" value="Genomic_DNA"/>
</dbReference>
<protein>
    <submittedName>
        <fullName evidence="1">Uncharacterized protein</fullName>
    </submittedName>
</protein>
<gene>
    <name evidence="1" type="ORF">DPBNPPHM_03869</name>
</gene>
<name>A0A5S9P9L7_9GAMM</name>
<reference evidence="1 2" key="1">
    <citation type="submission" date="2019-11" db="EMBL/GenBank/DDBJ databases">
        <authorList>
            <person name="Holert J."/>
        </authorList>
    </citation>
    <scope>NUCLEOTIDE SEQUENCE [LARGE SCALE GENOMIC DNA]</scope>
    <source>
        <strain evidence="1">BC5_2</strain>
    </source>
</reference>
<dbReference type="OrthoDB" id="5380973at2"/>
<proteinExistence type="predicted"/>
<organism evidence="1 2">
    <name type="scientific">BD1-7 clade bacterium</name>
    <dbReference type="NCBI Taxonomy" id="2029982"/>
    <lineage>
        <taxon>Bacteria</taxon>
        <taxon>Pseudomonadati</taxon>
        <taxon>Pseudomonadota</taxon>
        <taxon>Gammaproteobacteria</taxon>
        <taxon>Cellvibrionales</taxon>
        <taxon>Spongiibacteraceae</taxon>
        <taxon>BD1-7 clade</taxon>
    </lineage>
</organism>
<dbReference type="AlphaFoldDB" id="A0A5S9P9L7"/>
<dbReference type="Proteomes" id="UP000434580">
    <property type="component" value="Unassembled WGS sequence"/>
</dbReference>